<sequence length="1513" mass="161895">MTDSTEEAKQTNKRKSIALAASLFGDTDSNSLDFFSGSPEAPEPESLSNQGLHYTEHPYATQFNYEYTENGTVDQPPASEGYHDNSGEWQPRTQESSYAQYNYEYTEYASENQTYSNDGYYDNYGQRQPYVEAQSTSSYVPPTESSPYVPSPYDPSTCTPSGNVPPSSTSYVSGASNGLQSHPDDFLPHPPSAMSHDDASYSSYDPTSIPLQESSSHAHHYDPHPIPIVPGVAPSPTYNPPSPGTFKASQIRPEPYITRAAPTFRDAAPYSAYDPPAVPSKKLAPSHLDRRIPQTDSFSRHQLPYSAYETPPTLPKPPGIVDRPVPKSTLISRAKSPPTAYDPPLITPRRDSRGHVDGYIPKTAHISTDASPYIPHDPPSLASQTPPGHVESYRLQAVPTSHHASAYSPHESSPYPTKGLQSRTDTYAPQIDAVYDTAPYVPYTSPSQEPQVHLEPALSQAAPIFHNTSSYVPYNPPPAVPRESLDPPDSYLAQVSPILNDAAPYTQFHSPHHPPSVGSQSNLYAPSPSVNAADDLRSSARIPIFCFGFGGKVASCFHSQLDATAGFDVSFTGRRSSPIQIRLLNKLISPSALEPSTSEFPGPLFTGSSGPAMALVRTTASNTSKSKKASVVKYLAERVEEVQRGLGYLSSARDSVIDKRSAEGRAILLKLLSVMVENDGKICGSPTIELQVRSALLHIDRLSFSRPQSVTSLPVPFGFTAPALDPPSSTDQFKSATFDKETPIATYHLRSSALDQLQSLLIAGERRQACHYALEQKMWAHAMLIASSLDKDAWKDATNEFIRSELGVQSTAASLRSDGTNSQSVSNGRESLRVAYSLFSGQVQEFLPPKTFPKGGESLLPTSQTVQPTPLSPSLPKLSAPTNISPDILAKWSETVATIVSNPAAGEYSSSLTALGDCLLSNNWVEAAHVCYLLSPLTSPVNGVGAPSARVMLVGSENPGAGRNALINFEAIRLTEVMEFSLSLSAPSSKEAFSGLPHLQAYKLVRAFQLAELGYVKEAARYCEAISSILKGYPRGSLYFTAPFLVQHKELSDRLAGTIDTNANWISRTINKPSIDSLGTWSLNKLSKFIEGDEPSTVPEDETLAGELTSAAAGPFSHYSEISSVTTSQAPSPTTSSFNGFAVPNATSNGPPPLRRAGSAIPRPATASSVHMDRAASAMDYVRSTRASPVTRTWSADPMTTTFQAGMTRSSNNPDALSGPRPSKVAQNGHAIGSGGWWDGSQVDGEEESIGATPRASTFLPASGSDDTGQFVSLMDTHSFVPSPQPTSSYVSSRPPDPIDDEEEEDLGFGNSKPKKDVPKSSPETEATADNSEAKEKASEPAPAAATKPAAKGWLSGWWGKKDEGTSSGPIRAKLGETKNSFYYDKELKRWVNGKEANPSAPPQPSPPPPSRAQTASPSTMAGGVKESTSRPPPPSGGTPPPRSQSAFGGPPASSPTPPASLRTPSGLSASFIPEVPVGEGGSRPPSTTGRPGQRKNARAKYVDVFNTPPPPT</sequence>
<feature type="region of interest" description="Disordered" evidence="8">
    <location>
        <begin position="132"/>
        <end position="253"/>
    </location>
</feature>
<keyword evidence="12" id="KW-1185">Reference proteome</keyword>
<name>A0A9P6B626_9AGAM</name>
<dbReference type="GO" id="GO:0016192">
    <property type="term" value="P:vesicle-mediated transport"/>
    <property type="evidence" value="ECO:0007669"/>
    <property type="project" value="UniProtKB-KW"/>
</dbReference>
<feature type="region of interest" description="Disordered" evidence="8">
    <location>
        <begin position="69"/>
        <end position="92"/>
    </location>
</feature>
<proteinExistence type="inferred from homology"/>
<evidence type="ECO:0000256" key="4">
    <source>
        <dbReference type="ARBA" id="ARBA00022824"/>
    </source>
</evidence>
<evidence type="ECO:0000256" key="2">
    <source>
        <dbReference type="ARBA" id="ARBA00005927"/>
    </source>
</evidence>
<feature type="domain" description="Sec16 Sec23-binding" evidence="9">
    <location>
        <begin position="757"/>
        <end position="1093"/>
    </location>
</feature>
<dbReference type="EMBL" id="MU128926">
    <property type="protein sequence ID" value="KAF9518189.1"/>
    <property type="molecule type" value="Genomic_DNA"/>
</dbReference>
<feature type="region of interest" description="Disordered" evidence="8">
    <location>
        <begin position="400"/>
        <end position="422"/>
    </location>
</feature>
<dbReference type="InterPro" id="IPR024340">
    <property type="entry name" value="Sec16_CCD"/>
</dbReference>
<feature type="compositionally biased region" description="Polar residues" evidence="8">
    <location>
        <begin position="200"/>
        <end position="215"/>
    </location>
</feature>
<feature type="region of interest" description="Disordered" evidence="8">
    <location>
        <begin position="330"/>
        <end position="355"/>
    </location>
</feature>
<comment type="caution">
    <text evidence="11">The sequence shown here is derived from an EMBL/GenBank/DDBJ whole genome shotgun (WGS) entry which is preliminary data.</text>
</comment>
<dbReference type="InterPro" id="IPR024298">
    <property type="entry name" value="Sec16_Sec23-bd"/>
</dbReference>
<evidence type="ECO:0000313" key="11">
    <source>
        <dbReference type="EMBL" id="KAF9518189.1"/>
    </source>
</evidence>
<feature type="compositionally biased region" description="Pro residues" evidence="8">
    <location>
        <begin position="1400"/>
        <end position="1411"/>
    </location>
</feature>
<dbReference type="GO" id="GO:0005789">
    <property type="term" value="C:endoplasmic reticulum membrane"/>
    <property type="evidence" value="ECO:0007669"/>
    <property type="project" value="UniProtKB-SubCell"/>
</dbReference>
<feature type="region of interest" description="Disordered" evidence="8">
    <location>
        <begin position="29"/>
        <end position="52"/>
    </location>
</feature>
<dbReference type="GO" id="GO:0070971">
    <property type="term" value="C:endoplasmic reticulum exit site"/>
    <property type="evidence" value="ECO:0007669"/>
    <property type="project" value="TreeGrafter"/>
</dbReference>
<feature type="compositionally biased region" description="Low complexity" evidence="8">
    <location>
        <begin position="1123"/>
        <end position="1137"/>
    </location>
</feature>
<feature type="compositionally biased region" description="Low complexity" evidence="8">
    <location>
        <begin position="868"/>
        <end position="877"/>
    </location>
</feature>
<dbReference type="Pfam" id="PF12932">
    <property type="entry name" value="Sec16"/>
    <property type="match status" value="1"/>
</dbReference>
<feature type="region of interest" description="Disordered" evidence="8">
    <location>
        <begin position="1203"/>
        <end position="1513"/>
    </location>
</feature>
<protein>
    <recommendedName>
        <fullName evidence="7">Protein transport protein sec16</fullName>
    </recommendedName>
</protein>
<dbReference type="OrthoDB" id="8918678at2759"/>
<accession>A0A9P6B626</accession>
<evidence type="ECO:0000256" key="3">
    <source>
        <dbReference type="ARBA" id="ARBA00022448"/>
    </source>
</evidence>
<feature type="compositionally biased region" description="Polar residues" evidence="8">
    <location>
        <begin position="157"/>
        <end position="180"/>
    </location>
</feature>
<dbReference type="PANTHER" id="PTHR13402">
    <property type="entry name" value="RGPR-RELATED"/>
    <property type="match status" value="1"/>
</dbReference>
<evidence type="ECO:0000256" key="8">
    <source>
        <dbReference type="SAM" id="MobiDB-lite"/>
    </source>
</evidence>
<comment type="function">
    <text evidence="6 7">Involved in the initiation of assembly of the COPII coat required for the formation of transport vesicles from the endoplasmic reticulum (ER) and the selection of cargo molecules. Also involved in autophagy.</text>
</comment>
<comment type="subcellular location">
    <subcellularLocation>
        <location evidence="1">Endoplasmic reticulum membrane</location>
        <topology evidence="1">Peripheral membrane protein</topology>
        <orientation evidence="1">Cytoplasmic side</orientation>
    </subcellularLocation>
</comment>
<dbReference type="GO" id="GO:0015031">
    <property type="term" value="P:protein transport"/>
    <property type="evidence" value="ECO:0007669"/>
    <property type="project" value="UniProtKB-KW"/>
</dbReference>
<comment type="similarity">
    <text evidence="2 7">Belongs to the SEC16 family.</text>
</comment>
<evidence type="ECO:0000259" key="9">
    <source>
        <dbReference type="Pfam" id="PF12931"/>
    </source>
</evidence>
<feature type="compositionally biased region" description="Polar residues" evidence="8">
    <location>
        <begin position="410"/>
        <end position="422"/>
    </location>
</feature>
<reference evidence="11" key="1">
    <citation type="journal article" date="2020" name="Nat. Commun.">
        <title>Large-scale genome sequencing of mycorrhizal fungi provides insights into the early evolution of symbiotic traits.</title>
        <authorList>
            <person name="Miyauchi S."/>
            <person name="Kiss E."/>
            <person name="Kuo A."/>
            <person name="Drula E."/>
            <person name="Kohler A."/>
            <person name="Sanchez-Garcia M."/>
            <person name="Morin E."/>
            <person name="Andreopoulos B."/>
            <person name="Barry K.W."/>
            <person name="Bonito G."/>
            <person name="Buee M."/>
            <person name="Carver A."/>
            <person name="Chen C."/>
            <person name="Cichocki N."/>
            <person name="Clum A."/>
            <person name="Culley D."/>
            <person name="Crous P.W."/>
            <person name="Fauchery L."/>
            <person name="Girlanda M."/>
            <person name="Hayes R.D."/>
            <person name="Keri Z."/>
            <person name="LaButti K."/>
            <person name="Lipzen A."/>
            <person name="Lombard V."/>
            <person name="Magnuson J."/>
            <person name="Maillard F."/>
            <person name="Murat C."/>
            <person name="Nolan M."/>
            <person name="Ohm R.A."/>
            <person name="Pangilinan J."/>
            <person name="Pereira M.F."/>
            <person name="Perotto S."/>
            <person name="Peter M."/>
            <person name="Pfister S."/>
            <person name="Riley R."/>
            <person name="Sitrit Y."/>
            <person name="Stielow J.B."/>
            <person name="Szollosi G."/>
            <person name="Zifcakova L."/>
            <person name="Stursova M."/>
            <person name="Spatafora J.W."/>
            <person name="Tedersoo L."/>
            <person name="Vaario L.M."/>
            <person name="Yamada A."/>
            <person name="Yan M."/>
            <person name="Wang P."/>
            <person name="Xu J."/>
            <person name="Bruns T."/>
            <person name="Baldrian P."/>
            <person name="Vilgalys R."/>
            <person name="Dunand C."/>
            <person name="Henrissat B."/>
            <person name="Grigoriev I.V."/>
            <person name="Hibbett D."/>
            <person name="Nagy L.G."/>
            <person name="Martin F.M."/>
        </authorList>
    </citation>
    <scope>NUCLEOTIDE SEQUENCE</scope>
    <source>
        <strain evidence="11">UP504</strain>
    </source>
</reference>
<feature type="region of interest" description="Disordered" evidence="8">
    <location>
        <begin position="1123"/>
        <end position="1172"/>
    </location>
</feature>
<keyword evidence="5 7" id="KW-0931">ER-Golgi transport</keyword>
<organism evidence="11 12">
    <name type="scientific">Hydnum rufescens UP504</name>
    <dbReference type="NCBI Taxonomy" id="1448309"/>
    <lineage>
        <taxon>Eukaryota</taxon>
        <taxon>Fungi</taxon>
        <taxon>Dikarya</taxon>
        <taxon>Basidiomycota</taxon>
        <taxon>Agaricomycotina</taxon>
        <taxon>Agaricomycetes</taxon>
        <taxon>Cantharellales</taxon>
        <taxon>Hydnaceae</taxon>
        <taxon>Hydnum</taxon>
    </lineage>
</organism>
<dbReference type="GO" id="GO:0007030">
    <property type="term" value="P:Golgi organization"/>
    <property type="evidence" value="ECO:0007669"/>
    <property type="project" value="TreeGrafter"/>
</dbReference>
<dbReference type="GO" id="GO:0070973">
    <property type="term" value="P:protein localization to endoplasmic reticulum exit site"/>
    <property type="evidence" value="ECO:0007669"/>
    <property type="project" value="TreeGrafter"/>
</dbReference>
<dbReference type="PANTHER" id="PTHR13402:SF6">
    <property type="entry name" value="SECRETORY 16, ISOFORM I"/>
    <property type="match status" value="1"/>
</dbReference>
<evidence type="ECO:0000256" key="5">
    <source>
        <dbReference type="ARBA" id="ARBA00022892"/>
    </source>
</evidence>
<dbReference type="GO" id="GO:0006914">
    <property type="term" value="P:autophagy"/>
    <property type="evidence" value="ECO:0007669"/>
    <property type="project" value="UniProtKB-KW"/>
</dbReference>
<feature type="compositionally biased region" description="Low complexity" evidence="8">
    <location>
        <begin position="1340"/>
        <end position="1352"/>
    </location>
</feature>
<evidence type="ECO:0000256" key="7">
    <source>
        <dbReference type="RuleBase" id="RU364101"/>
    </source>
</evidence>
<feature type="region of interest" description="Disordered" evidence="8">
    <location>
        <begin position="857"/>
        <end position="877"/>
    </location>
</feature>
<keyword evidence="3 7" id="KW-0813">Transport</keyword>
<feature type="region of interest" description="Disordered" evidence="8">
    <location>
        <begin position="267"/>
        <end position="289"/>
    </location>
</feature>
<feature type="compositionally biased region" description="Pro residues" evidence="8">
    <location>
        <begin position="1431"/>
        <end position="1443"/>
    </location>
</feature>
<dbReference type="CDD" id="cd09233">
    <property type="entry name" value="ACE1-Sec16-like"/>
    <property type="match status" value="1"/>
</dbReference>
<feature type="compositionally biased region" description="Polar residues" evidence="8">
    <location>
        <begin position="1203"/>
        <end position="1215"/>
    </location>
</feature>
<keyword evidence="7" id="KW-0653">Protein transport</keyword>
<keyword evidence="7" id="KW-0072">Autophagy</keyword>
<evidence type="ECO:0000259" key="10">
    <source>
        <dbReference type="Pfam" id="PF12932"/>
    </source>
</evidence>
<feature type="compositionally biased region" description="Acidic residues" evidence="8">
    <location>
        <begin position="1298"/>
        <end position="1307"/>
    </location>
</feature>
<dbReference type="Pfam" id="PF12931">
    <property type="entry name" value="TPR_Sec16"/>
    <property type="match status" value="1"/>
</dbReference>
<evidence type="ECO:0000313" key="12">
    <source>
        <dbReference type="Proteomes" id="UP000886523"/>
    </source>
</evidence>
<keyword evidence="7" id="KW-0472">Membrane</keyword>
<evidence type="ECO:0000256" key="6">
    <source>
        <dbReference type="ARBA" id="ARBA00024687"/>
    </source>
</evidence>
<dbReference type="GO" id="GO:0012507">
    <property type="term" value="C:ER to Golgi transport vesicle membrane"/>
    <property type="evidence" value="ECO:0007669"/>
    <property type="project" value="TreeGrafter"/>
</dbReference>
<feature type="domain" description="Sec16 central conserved" evidence="10">
    <location>
        <begin position="542"/>
        <end position="680"/>
    </location>
</feature>
<dbReference type="Proteomes" id="UP000886523">
    <property type="component" value="Unassembled WGS sequence"/>
</dbReference>
<dbReference type="Gene3D" id="1.25.40.1030">
    <property type="match status" value="1"/>
</dbReference>
<keyword evidence="4 7" id="KW-0256">Endoplasmic reticulum</keyword>
<gene>
    <name evidence="11" type="ORF">BS47DRAFT_324942</name>
</gene>
<evidence type="ECO:0000256" key="1">
    <source>
        <dbReference type="ARBA" id="ARBA00004397"/>
    </source>
</evidence>
<feature type="compositionally biased region" description="Polar residues" evidence="8">
    <location>
        <begin position="1280"/>
        <end position="1292"/>
    </location>
</feature>